<dbReference type="GO" id="GO:0005524">
    <property type="term" value="F:ATP binding"/>
    <property type="evidence" value="ECO:0007669"/>
    <property type="project" value="UniProtKB-KW"/>
</dbReference>
<dbReference type="NCBIfam" id="TIGR01510">
    <property type="entry name" value="coaD_prev_kdtB"/>
    <property type="match status" value="1"/>
</dbReference>
<protein>
    <recommendedName>
        <fullName evidence="2">Phosphopantetheine adenylyltransferase</fullName>
        <ecNumber evidence="1">2.7.7.3</ecNumber>
    </recommendedName>
</protein>
<dbReference type="EC" id="2.7.7.3" evidence="1"/>
<evidence type="ECO:0000256" key="4">
    <source>
        <dbReference type="ARBA" id="ARBA00022679"/>
    </source>
</evidence>
<dbReference type="GO" id="GO:0015937">
    <property type="term" value="P:coenzyme A biosynthetic process"/>
    <property type="evidence" value="ECO:0007669"/>
    <property type="project" value="UniProtKB-KW"/>
</dbReference>
<evidence type="ECO:0000259" key="11">
    <source>
        <dbReference type="Pfam" id="PF01467"/>
    </source>
</evidence>
<evidence type="ECO:0000256" key="8">
    <source>
        <dbReference type="ARBA" id="ARBA00022842"/>
    </source>
</evidence>
<keyword evidence="3" id="KW-0963">Cytoplasm</keyword>
<keyword evidence="4" id="KW-0808">Transferase</keyword>
<evidence type="ECO:0000256" key="9">
    <source>
        <dbReference type="ARBA" id="ARBA00022993"/>
    </source>
</evidence>
<organism evidence="12">
    <name type="scientific">marine metagenome</name>
    <dbReference type="NCBI Taxonomy" id="408172"/>
    <lineage>
        <taxon>unclassified sequences</taxon>
        <taxon>metagenomes</taxon>
        <taxon>ecological metagenomes</taxon>
    </lineage>
</organism>
<feature type="domain" description="Cytidyltransferase-like" evidence="11">
    <location>
        <begin position="1"/>
        <end position="121"/>
    </location>
</feature>
<evidence type="ECO:0000256" key="10">
    <source>
        <dbReference type="ARBA" id="ARBA00029346"/>
    </source>
</evidence>
<dbReference type="PANTHER" id="PTHR21342">
    <property type="entry name" value="PHOSPHOPANTETHEINE ADENYLYLTRANSFERASE"/>
    <property type="match status" value="1"/>
</dbReference>
<evidence type="ECO:0000256" key="6">
    <source>
        <dbReference type="ARBA" id="ARBA00022741"/>
    </source>
</evidence>
<dbReference type="SUPFAM" id="SSF52374">
    <property type="entry name" value="Nucleotidylyl transferase"/>
    <property type="match status" value="1"/>
</dbReference>
<keyword evidence="6" id="KW-0547">Nucleotide-binding</keyword>
<reference evidence="12" key="1">
    <citation type="submission" date="2018-05" db="EMBL/GenBank/DDBJ databases">
        <authorList>
            <person name="Lanie J.A."/>
            <person name="Ng W.-L."/>
            <person name="Kazmierczak K.M."/>
            <person name="Andrzejewski T.M."/>
            <person name="Davidsen T.M."/>
            <person name="Wayne K.J."/>
            <person name="Tettelin H."/>
            <person name="Glass J.I."/>
            <person name="Rusch D."/>
            <person name="Podicherti R."/>
            <person name="Tsui H.-C.T."/>
            <person name="Winkler M.E."/>
        </authorList>
    </citation>
    <scope>NUCLEOTIDE SEQUENCE</scope>
</reference>
<dbReference type="PANTHER" id="PTHR21342:SF1">
    <property type="entry name" value="PHOSPHOPANTETHEINE ADENYLYLTRANSFERASE"/>
    <property type="match status" value="1"/>
</dbReference>
<comment type="catalytic activity">
    <reaction evidence="10">
        <text>(R)-4'-phosphopantetheine + ATP + H(+) = 3'-dephospho-CoA + diphosphate</text>
        <dbReference type="Rhea" id="RHEA:19801"/>
        <dbReference type="ChEBI" id="CHEBI:15378"/>
        <dbReference type="ChEBI" id="CHEBI:30616"/>
        <dbReference type="ChEBI" id="CHEBI:33019"/>
        <dbReference type="ChEBI" id="CHEBI:57328"/>
        <dbReference type="ChEBI" id="CHEBI:61723"/>
        <dbReference type="EC" id="2.7.7.3"/>
    </reaction>
</comment>
<dbReference type="AlphaFoldDB" id="A0A381QWA5"/>
<dbReference type="HAMAP" id="MF_00151">
    <property type="entry name" value="PPAT_bact"/>
    <property type="match status" value="1"/>
</dbReference>
<dbReference type="GO" id="GO:0004595">
    <property type="term" value="F:pantetheine-phosphate adenylyltransferase activity"/>
    <property type="evidence" value="ECO:0007669"/>
    <property type="project" value="UniProtKB-EC"/>
</dbReference>
<keyword evidence="9" id="KW-0173">Coenzyme A biosynthesis</keyword>
<dbReference type="Pfam" id="PF01467">
    <property type="entry name" value="CTP_transf_like"/>
    <property type="match status" value="1"/>
</dbReference>
<evidence type="ECO:0000256" key="5">
    <source>
        <dbReference type="ARBA" id="ARBA00022695"/>
    </source>
</evidence>
<feature type="non-terminal residue" evidence="12">
    <location>
        <position position="1"/>
    </location>
</feature>
<dbReference type="InterPro" id="IPR014729">
    <property type="entry name" value="Rossmann-like_a/b/a_fold"/>
</dbReference>
<evidence type="ECO:0000313" key="12">
    <source>
        <dbReference type="EMBL" id="SUZ82888.1"/>
    </source>
</evidence>
<dbReference type="InterPro" id="IPR001980">
    <property type="entry name" value="PPAT"/>
</dbReference>
<keyword evidence="7" id="KW-0067">ATP-binding</keyword>
<gene>
    <name evidence="12" type="ORF">METZ01_LOCUS35742</name>
</gene>
<proteinExistence type="inferred from homology"/>
<evidence type="ECO:0000256" key="7">
    <source>
        <dbReference type="ARBA" id="ARBA00022840"/>
    </source>
</evidence>
<dbReference type="InterPro" id="IPR004821">
    <property type="entry name" value="Cyt_trans-like"/>
</dbReference>
<keyword evidence="5" id="KW-0548">Nucleotidyltransferase</keyword>
<evidence type="ECO:0000256" key="2">
    <source>
        <dbReference type="ARBA" id="ARBA00013868"/>
    </source>
</evidence>
<sequence>VTVGHVDIASRAAIQFEKLVVAVYDTPSKNLLFTTDEREQLMKDACSHISNVEVVRFSGLVVRFAKDIGAGAIVRGLRSGSDFEYEFDMAFMNRKLEPEVDLVCFMTSQDYMFVSASLLKEVARLGGDIKDMVPPNVAEAVYSKFGLPVRDG</sequence>
<keyword evidence="8" id="KW-0460">Magnesium</keyword>
<accession>A0A381QWA5</accession>
<name>A0A381QWA5_9ZZZZ</name>
<dbReference type="PRINTS" id="PR01020">
    <property type="entry name" value="LPSBIOSNTHSS"/>
</dbReference>
<evidence type="ECO:0000256" key="1">
    <source>
        <dbReference type="ARBA" id="ARBA00012392"/>
    </source>
</evidence>
<dbReference type="CDD" id="cd02163">
    <property type="entry name" value="PPAT"/>
    <property type="match status" value="1"/>
</dbReference>
<dbReference type="EMBL" id="UINC01001527">
    <property type="protein sequence ID" value="SUZ82888.1"/>
    <property type="molecule type" value="Genomic_DNA"/>
</dbReference>
<evidence type="ECO:0000256" key="3">
    <source>
        <dbReference type="ARBA" id="ARBA00022490"/>
    </source>
</evidence>
<dbReference type="Gene3D" id="3.40.50.620">
    <property type="entry name" value="HUPs"/>
    <property type="match status" value="1"/>
</dbReference>